<comment type="caution">
    <text evidence="2">The sequence shown here is derived from an EMBL/GenBank/DDBJ whole genome shotgun (WGS) entry which is preliminary data.</text>
</comment>
<dbReference type="EMBL" id="JACDZE010000002">
    <property type="protein sequence ID" value="MBA5629845.1"/>
    <property type="molecule type" value="Genomic_DNA"/>
</dbReference>
<dbReference type="PANTHER" id="PTHR34406">
    <property type="entry name" value="PROTEIN YCEI"/>
    <property type="match status" value="1"/>
</dbReference>
<dbReference type="Proteomes" id="UP000552241">
    <property type="component" value="Unassembled WGS sequence"/>
</dbReference>
<dbReference type="SUPFAM" id="SSF101874">
    <property type="entry name" value="YceI-like"/>
    <property type="match status" value="1"/>
</dbReference>
<name>A0A838ZQZ4_9FLAO</name>
<evidence type="ECO:0000313" key="2">
    <source>
        <dbReference type="EMBL" id="MBA5629845.1"/>
    </source>
</evidence>
<dbReference type="Gene3D" id="2.40.128.110">
    <property type="entry name" value="Lipid/polyisoprenoid-binding, YceI-like"/>
    <property type="match status" value="1"/>
</dbReference>
<dbReference type="SMART" id="SM00867">
    <property type="entry name" value="YceI"/>
    <property type="match status" value="1"/>
</dbReference>
<sequence>MSIKWNVDKAHSEVNFKVKHMVISTVSGNFLEFDASAESTSESFETGTFSFTAQIDSIHTKNPQRDEHLKSDDFFNAADFPELKFTSEKWSGGNLNGAITIKGVTQPITLEVDFGGVITDPYGNQRAGFEFSGQIKRKEFGLNWDAVMESGGVVVSDNVKFSVNLEFIKESVK</sequence>
<keyword evidence="3" id="KW-1185">Reference proteome</keyword>
<dbReference type="AlphaFoldDB" id="A0A838ZQZ4"/>
<dbReference type="InterPro" id="IPR036761">
    <property type="entry name" value="TTHA0802/YceI-like_sf"/>
</dbReference>
<dbReference type="PANTHER" id="PTHR34406:SF1">
    <property type="entry name" value="PROTEIN YCEI"/>
    <property type="match status" value="1"/>
</dbReference>
<reference evidence="2 3" key="1">
    <citation type="submission" date="2020-07" db="EMBL/GenBank/DDBJ databases">
        <title>Moheibacter lacus sp. nov., a member of the family Flavobacteriaceae isolated from freshwater lake sediment.</title>
        <authorList>
            <person name="Liu Y."/>
        </authorList>
    </citation>
    <scope>NUCLEOTIDE SEQUENCE [LARGE SCALE GENOMIC DNA]</scope>
    <source>
        <strain evidence="2 3">BDHS18</strain>
    </source>
</reference>
<accession>A0A838ZQZ4</accession>
<gene>
    <name evidence="2" type="ORF">HU137_08705</name>
</gene>
<proteinExistence type="predicted"/>
<organism evidence="2 3">
    <name type="scientific">Moheibacter lacus</name>
    <dbReference type="NCBI Taxonomy" id="2745851"/>
    <lineage>
        <taxon>Bacteria</taxon>
        <taxon>Pseudomonadati</taxon>
        <taxon>Bacteroidota</taxon>
        <taxon>Flavobacteriia</taxon>
        <taxon>Flavobacteriales</taxon>
        <taxon>Weeksellaceae</taxon>
        <taxon>Moheibacter</taxon>
    </lineage>
</organism>
<dbReference type="RefSeq" id="WP_182043455.1">
    <property type="nucleotide sequence ID" value="NZ_JACDZE010000002.1"/>
</dbReference>
<protein>
    <submittedName>
        <fullName evidence="2">YceI family protein</fullName>
    </submittedName>
</protein>
<dbReference type="InterPro" id="IPR007372">
    <property type="entry name" value="Lipid/polyisoprenoid-bd_YceI"/>
</dbReference>
<evidence type="ECO:0000313" key="3">
    <source>
        <dbReference type="Proteomes" id="UP000552241"/>
    </source>
</evidence>
<evidence type="ECO:0000259" key="1">
    <source>
        <dbReference type="SMART" id="SM00867"/>
    </source>
</evidence>
<feature type="domain" description="Lipid/polyisoprenoid-binding YceI-like" evidence="1">
    <location>
        <begin position="4"/>
        <end position="168"/>
    </location>
</feature>
<dbReference type="Pfam" id="PF04264">
    <property type="entry name" value="YceI"/>
    <property type="match status" value="1"/>
</dbReference>